<reference evidence="1 2" key="1">
    <citation type="submission" date="2016-10" db="EMBL/GenBank/DDBJ databases">
        <authorList>
            <person name="Varghese N."/>
            <person name="Submissions S."/>
        </authorList>
    </citation>
    <scope>NUCLEOTIDE SEQUENCE [LARGE SCALE GENOMIC DNA]</scope>
    <source>
        <strain evidence="1 2">CECT 8317</strain>
    </source>
</reference>
<name>A0AAQ1G9A9_9GAMM</name>
<organism evidence="1 2">
    <name type="scientific">Halopseudomonas aestusnigri</name>
    <dbReference type="NCBI Taxonomy" id="857252"/>
    <lineage>
        <taxon>Bacteria</taxon>
        <taxon>Pseudomonadati</taxon>
        <taxon>Pseudomonadota</taxon>
        <taxon>Gammaproteobacteria</taxon>
        <taxon>Pseudomonadales</taxon>
        <taxon>Pseudomonadaceae</taxon>
        <taxon>Halopseudomonas</taxon>
    </lineage>
</organism>
<evidence type="ECO:0000313" key="1">
    <source>
        <dbReference type="EMBL" id="SEG63057.1"/>
    </source>
</evidence>
<keyword evidence="2" id="KW-1185">Reference proteome</keyword>
<dbReference type="EMBL" id="FNVE01000012">
    <property type="protein sequence ID" value="SEG63057.1"/>
    <property type="molecule type" value="Genomic_DNA"/>
</dbReference>
<accession>A0AAQ1G9A9</accession>
<gene>
    <name evidence="1" type="ORF">SAMN05216586_11248</name>
</gene>
<evidence type="ECO:0000313" key="2">
    <source>
        <dbReference type="Proteomes" id="UP000243518"/>
    </source>
</evidence>
<comment type="caution">
    <text evidence="1">The sequence shown here is derived from an EMBL/GenBank/DDBJ whole genome shotgun (WGS) entry which is preliminary data.</text>
</comment>
<proteinExistence type="predicted"/>
<protein>
    <submittedName>
        <fullName evidence="1">Uncharacterized protein</fullName>
    </submittedName>
</protein>
<dbReference type="Proteomes" id="UP000243518">
    <property type="component" value="Unassembled WGS sequence"/>
</dbReference>
<sequence length="58" mass="6306">MVGQPENPEAPQVRPGVRHFSHCTLRSAPLAWGKQSRLPALDNAVIKAGLQALPTVFF</sequence>
<dbReference type="AlphaFoldDB" id="A0AAQ1G9A9"/>